<feature type="non-terminal residue" evidence="6">
    <location>
        <position position="1"/>
    </location>
</feature>
<name>A0A7R9L2Y9_9ACAR</name>
<dbReference type="PANTHER" id="PTHR24174">
    <property type="entry name" value="ANKYRIN REPEAT AND STERILE ALPHA MOTIF DOMAIN-CONTAINING PROTEIN 1"/>
    <property type="match status" value="1"/>
</dbReference>
<evidence type="ECO:0000256" key="3">
    <source>
        <dbReference type="SAM" id="MobiDB-lite"/>
    </source>
</evidence>
<feature type="region of interest" description="Disordered" evidence="3">
    <location>
        <begin position="46"/>
        <end position="71"/>
    </location>
</feature>
<dbReference type="SUPFAM" id="SSF47769">
    <property type="entry name" value="SAM/Pointed domain"/>
    <property type="match status" value="2"/>
</dbReference>
<dbReference type="Gene3D" id="1.10.150.50">
    <property type="entry name" value="Transcription Factor, Ets-1"/>
    <property type="match status" value="2"/>
</dbReference>
<feature type="domain" description="PID" evidence="4">
    <location>
        <begin position="387"/>
        <end position="504"/>
    </location>
</feature>
<feature type="compositionally biased region" description="Polar residues" evidence="3">
    <location>
        <begin position="676"/>
        <end position="687"/>
    </location>
</feature>
<accession>A0A7R9L2Y9</accession>
<dbReference type="InterPro" id="IPR033635">
    <property type="entry name" value="ANKS1/Caskin"/>
</dbReference>
<keyword evidence="7" id="KW-1185">Reference proteome</keyword>
<dbReference type="InterPro" id="IPR013761">
    <property type="entry name" value="SAM/pointed_sf"/>
</dbReference>
<keyword evidence="2" id="KW-0040">ANK repeat</keyword>
<feature type="domain" description="SAM" evidence="5">
    <location>
        <begin position="174"/>
        <end position="240"/>
    </location>
</feature>
<organism evidence="6">
    <name type="scientific">Medioppia subpectinata</name>
    <dbReference type="NCBI Taxonomy" id="1979941"/>
    <lineage>
        <taxon>Eukaryota</taxon>
        <taxon>Metazoa</taxon>
        <taxon>Ecdysozoa</taxon>
        <taxon>Arthropoda</taxon>
        <taxon>Chelicerata</taxon>
        <taxon>Arachnida</taxon>
        <taxon>Acari</taxon>
        <taxon>Acariformes</taxon>
        <taxon>Sarcoptiformes</taxon>
        <taxon>Oribatida</taxon>
        <taxon>Brachypylina</taxon>
        <taxon>Oppioidea</taxon>
        <taxon>Oppiidae</taxon>
        <taxon>Medioppia</taxon>
    </lineage>
</organism>
<protein>
    <recommendedName>
        <fullName evidence="8">Ankyrin repeat and sterile alpha motif domain-containing protein 1B</fullName>
    </recommendedName>
</protein>
<feature type="region of interest" description="Disordered" evidence="3">
    <location>
        <begin position="1"/>
        <end position="28"/>
    </location>
</feature>
<dbReference type="GO" id="GO:0005829">
    <property type="term" value="C:cytosol"/>
    <property type="evidence" value="ECO:0007669"/>
    <property type="project" value="TreeGrafter"/>
</dbReference>
<feature type="non-terminal residue" evidence="6">
    <location>
        <position position="687"/>
    </location>
</feature>
<evidence type="ECO:0000313" key="6">
    <source>
        <dbReference type="EMBL" id="CAD7632937.1"/>
    </source>
</evidence>
<dbReference type="PANTHER" id="PTHR24174:SF1">
    <property type="entry name" value="IP14385P"/>
    <property type="match status" value="1"/>
</dbReference>
<dbReference type="PROSITE" id="PS50105">
    <property type="entry name" value="SAM_DOMAIN"/>
    <property type="match status" value="2"/>
</dbReference>
<keyword evidence="1" id="KW-0677">Repeat</keyword>
<dbReference type="OrthoDB" id="10039052at2759"/>
<feature type="domain" description="SAM" evidence="5">
    <location>
        <begin position="252"/>
        <end position="307"/>
    </location>
</feature>
<dbReference type="SUPFAM" id="SSF50729">
    <property type="entry name" value="PH domain-like"/>
    <property type="match status" value="1"/>
</dbReference>
<evidence type="ECO:0008006" key="8">
    <source>
        <dbReference type="Google" id="ProtNLM"/>
    </source>
</evidence>
<dbReference type="SMART" id="SM00454">
    <property type="entry name" value="SAM"/>
    <property type="match status" value="2"/>
</dbReference>
<evidence type="ECO:0000259" key="5">
    <source>
        <dbReference type="PROSITE" id="PS50105"/>
    </source>
</evidence>
<gene>
    <name evidence="6" type="ORF">OSB1V03_LOCUS13336</name>
</gene>
<evidence type="ECO:0000256" key="1">
    <source>
        <dbReference type="ARBA" id="ARBA00022737"/>
    </source>
</evidence>
<evidence type="ECO:0000256" key="2">
    <source>
        <dbReference type="ARBA" id="ARBA00023043"/>
    </source>
</evidence>
<dbReference type="EMBL" id="CAJPIZ010011821">
    <property type="protein sequence ID" value="CAG2113367.1"/>
    <property type="molecule type" value="Genomic_DNA"/>
</dbReference>
<feature type="region of interest" description="Disordered" evidence="3">
    <location>
        <begin position="541"/>
        <end position="591"/>
    </location>
</feature>
<feature type="compositionally biased region" description="Polar residues" evidence="3">
    <location>
        <begin position="581"/>
        <end position="591"/>
    </location>
</feature>
<dbReference type="InterPro" id="IPR001660">
    <property type="entry name" value="SAM"/>
</dbReference>
<sequence length="687" mass="73913">GLCRGSVNGGNQQSTVRRREGTIEGRKSLRRQRNIDTNIYSTLKRVKKQTKSKSMDTSGGTGRSGALKMAAKTNSSSFDECLNTTPNGSTPTPIPTSSSTPIPASIATVGGSRLSGSPFDETAEWAEIANIMASFGTGIGRDSSLGNHLNTNGSEDMDNSFTSCMSKDSSSTDFEEQSVEDWLARIGLSEYGQLLIVNGFDNVLYMGCNAMDDTDLLEIGVTNASHRDRILGEAKHLPRVKPLGKNHNHDLTVDQWLDSLRLSEYRQSFASNGYTEMTRVRDLWEVELNTVLEISKLGHRKRILASLGERLRLMDDLGLNDLDFDKLNLNISQLSVDEGLDTCSTLTSAPIESSDKRLKADSGATTGAESGAAVQWKHQNRELIDSSCKYTANYLGSTLVRELRGIDSTRASIQKLKLSTKNIGKIPQIMLSISYKGVQFIDAETQVMVCEHSIRNIQCICQDSEDLNHFAYITKELETNNHYCHVFSSNNTVKLNNTYVTTINITTTSNNSNNKQPAIKPLPPANDQKPVIMNNYRVAKNNGQMSTNGKPHKDNNTTGAGSSIPVSTGTGSPPTPVVPAKQSTATSTPASIKTTGAALVASGSVPVPYAQPKPQSKPLPIGGKPLPSPPTGAKHQGLSRPVPSPKPSTIPKPVAISSGSNSSVGGVGGQQHREAVSNTTAITRPKP</sequence>
<dbReference type="Proteomes" id="UP000759131">
    <property type="component" value="Unassembled WGS sequence"/>
</dbReference>
<dbReference type="PROSITE" id="PS01179">
    <property type="entry name" value="PID"/>
    <property type="match status" value="1"/>
</dbReference>
<evidence type="ECO:0000313" key="7">
    <source>
        <dbReference type="Proteomes" id="UP000759131"/>
    </source>
</evidence>
<dbReference type="EMBL" id="OC866396">
    <property type="protein sequence ID" value="CAD7632937.1"/>
    <property type="molecule type" value="Genomic_DNA"/>
</dbReference>
<dbReference type="AlphaFoldDB" id="A0A7R9L2Y9"/>
<feature type="region of interest" description="Disordered" evidence="3">
    <location>
        <begin position="608"/>
        <end position="687"/>
    </location>
</feature>
<dbReference type="Pfam" id="PF00536">
    <property type="entry name" value="SAM_1"/>
    <property type="match status" value="2"/>
</dbReference>
<dbReference type="Pfam" id="PF00640">
    <property type="entry name" value="PID"/>
    <property type="match status" value="1"/>
</dbReference>
<dbReference type="Gene3D" id="2.30.29.30">
    <property type="entry name" value="Pleckstrin-homology domain (PH domain)/Phosphotyrosine-binding domain (PTB)"/>
    <property type="match status" value="1"/>
</dbReference>
<feature type="compositionally biased region" description="Basic and acidic residues" evidence="3">
    <location>
        <begin position="17"/>
        <end position="27"/>
    </location>
</feature>
<dbReference type="InterPro" id="IPR006020">
    <property type="entry name" value="PTB/PI_dom"/>
</dbReference>
<dbReference type="InterPro" id="IPR011993">
    <property type="entry name" value="PH-like_dom_sf"/>
</dbReference>
<evidence type="ECO:0000259" key="4">
    <source>
        <dbReference type="PROSITE" id="PS01179"/>
    </source>
</evidence>
<reference evidence="6" key="1">
    <citation type="submission" date="2020-11" db="EMBL/GenBank/DDBJ databases">
        <authorList>
            <person name="Tran Van P."/>
        </authorList>
    </citation>
    <scope>NUCLEOTIDE SEQUENCE</scope>
</reference>
<proteinExistence type="predicted"/>
<dbReference type="SMART" id="SM00462">
    <property type="entry name" value="PTB"/>
    <property type="match status" value="1"/>
</dbReference>
<feature type="compositionally biased region" description="Low complexity" evidence="3">
    <location>
        <begin position="561"/>
        <end position="572"/>
    </location>
</feature>